<protein>
    <submittedName>
        <fullName evidence="2">Hypothetical_protein</fullName>
    </submittedName>
</protein>
<evidence type="ECO:0000313" key="3">
    <source>
        <dbReference type="Proteomes" id="UP001642409"/>
    </source>
</evidence>
<keyword evidence="3" id="KW-1185">Reference proteome</keyword>
<dbReference type="EMBL" id="CAXDID020000338">
    <property type="protein sequence ID" value="CAL6078980.1"/>
    <property type="molecule type" value="Genomic_DNA"/>
</dbReference>
<gene>
    <name evidence="1" type="ORF">HINF_LOCUS27447</name>
    <name evidence="2" type="ORF">HINF_LOCUS59162</name>
</gene>
<sequence>MSCGNLFSETPRGTSTFTPQCPSYLQHLGQLSAEIHRPRGSAAIIIDNSTLTLGAVETDSFNSVILELKQRFACVNFADGTIVELKPLDTEKMALEFLDKQLTEPSQPSWALNTRKIATTQELIFLLTF</sequence>
<dbReference type="AlphaFoldDB" id="A0AA86PK90"/>
<evidence type="ECO:0000313" key="2">
    <source>
        <dbReference type="EMBL" id="CAL6078980.1"/>
    </source>
</evidence>
<proteinExistence type="predicted"/>
<evidence type="ECO:0000313" key="1">
    <source>
        <dbReference type="EMBL" id="CAI9939802.1"/>
    </source>
</evidence>
<accession>A0AA86PK90</accession>
<name>A0AA86PK90_9EUKA</name>
<reference evidence="1" key="1">
    <citation type="submission" date="2023-06" db="EMBL/GenBank/DDBJ databases">
        <authorList>
            <person name="Kurt Z."/>
        </authorList>
    </citation>
    <scope>NUCLEOTIDE SEQUENCE</scope>
</reference>
<organism evidence="1">
    <name type="scientific">Hexamita inflata</name>
    <dbReference type="NCBI Taxonomy" id="28002"/>
    <lineage>
        <taxon>Eukaryota</taxon>
        <taxon>Metamonada</taxon>
        <taxon>Diplomonadida</taxon>
        <taxon>Hexamitidae</taxon>
        <taxon>Hexamitinae</taxon>
        <taxon>Hexamita</taxon>
    </lineage>
</organism>
<dbReference type="Proteomes" id="UP001642409">
    <property type="component" value="Unassembled WGS sequence"/>
</dbReference>
<reference evidence="2 3" key="2">
    <citation type="submission" date="2024-07" db="EMBL/GenBank/DDBJ databases">
        <authorList>
            <person name="Akdeniz Z."/>
        </authorList>
    </citation>
    <scope>NUCLEOTIDE SEQUENCE [LARGE SCALE GENOMIC DNA]</scope>
</reference>
<comment type="caution">
    <text evidence="1">The sequence shown here is derived from an EMBL/GenBank/DDBJ whole genome shotgun (WGS) entry which is preliminary data.</text>
</comment>
<dbReference type="EMBL" id="CATOUU010000668">
    <property type="protein sequence ID" value="CAI9939802.1"/>
    <property type="molecule type" value="Genomic_DNA"/>
</dbReference>